<protein>
    <submittedName>
        <fullName evidence="1">Uncharacterized protein</fullName>
    </submittedName>
</protein>
<name>A0A1M5LDI8_9FLAO</name>
<dbReference type="RefSeq" id="WP_073370999.1">
    <property type="nucleotide sequence ID" value="NZ_FQWB01000005.1"/>
</dbReference>
<reference evidence="2" key="1">
    <citation type="submission" date="2016-11" db="EMBL/GenBank/DDBJ databases">
        <authorList>
            <person name="Varghese N."/>
            <person name="Submissions S."/>
        </authorList>
    </citation>
    <scope>NUCLEOTIDE SEQUENCE [LARGE SCALE GENOMIC DNA]</scope>
    <source>
        <strain evidence="2">DSM 19978</strain>
    </source>
</reference>
<gene>
    <name evidence="1" type="ORF">SAMN05443549_105159</name>
</gene>
<dbReference type="Proteomes" id="UP000184516">
    <property type="component" value="Unassembled WGS sequence"/>
</dbReference>
<organism evidence="1 2">
    <name type="scientific">Flavobacterium fluvii</name>
    <dbReference type="NCBI Taxonomy" id="468056"/>
    <lineage>
        <taxon>Bacteria</taxon>
        <taxon>Pseudomonadati</taxon>
        <taxon>Bacteroidota</taxon>
        <taxon>Flavobacteriia</taxon>
        <taxon>Flavobacteriales</taxon>
        <taxon>Flavobacteriaceae</taxon>
        <taxon>Flavobacterium</taxon>
    </lineage>
</organism>
<dbReference type="OrthoDB" id="744966at2"/>
<dbReference type="AlphaFoldDB" id="A0A1M5LDI8"/>
<keyword evidence="2" id="KW-1185">Reference proteome</keyword>
<proteinExistence type="predicted"/>
<sequence length="344" mass="40587">MNNQDLLNIKLNIGQSISAQTKIYLDTNYWLRIRDCRTDKDTLLRSCLIELVEAKKVILPISEITFWEILKQTDSNSLKRSALIIDKLSRGISIACEKDRQKLEFLQFVKGNLGKPLYNLNEIVWSKISLIILLPIFVKHDPEMLKGGFINFLSDISFENILTQLEASSNLKPFYHKDDIDSLNYGKEKYKDENKNFHEMYLSELGGYLQEFENDLNSYFEEFYFDETGNKVSDQEHQNTNFKSWKNMIYNLSKLKKLNDKLPSYRIFPEMNAVARWNTNRKYKDGNDTFDFLHVSAALPYFDYFFTERELRTMINQRKLNEVYNCKVLSNIDEILEALNQNIT</sequence>
<dbReference type="EMBL" id="FQWB01000005">
    <property type="protein sequence ID" value="SHG62769.1"/>
    <property type="molecule type" value="Genomic_DNA"/>
</dbReference>
<evidence type="ECO:0000313" key="2">
    <source>
        <dbReference type="Proteomes" id="UP000184516"/>
    </source>
</evidence>
<accession>A0A1M5LDI8</accession>
<evidence type="ECO:0000313" key="1">
    <source>
        <dbReference type="EMBL" id="SHG62769.1"/>
    </source>
</evidence>